<dbReference type="GO" id="GO:0004519">
    <property type="term" value="F:endonuclease activity"/>
    <property type="evidence" value="ECO:0007669"/>
    <property type="project" value="UniProtKB-KW"/>
</dbReference>
<reference evidence="3 4" key="2">
    <citation type="submission" date="2017-05" db="EMBL/GenBank/DDBJ databases">
        <title>Genome of Chryseobacterium haifense.</title>
        <authorList>
            <person name="Newman J.D."/>
        </authorList>
    </citation>
    <scope>NUCLEOTIDE SEQUENCE [LARGE SCALE GENOMIC DNA]</scope>
    <source>
        <strain evidence="3 4">DSM 19056</strain>
    </source>
</reference>
<evidence type="ECO:0000256" key="1">
    <source>
        <dbReference type="SAM" id="Phobius"/>
    </source>
</evidence>
<dbReference type="EMBL" id="JASZ02000010">
    <property type="protein sequence ID" value="OWK98411.1"/>
    <property type="molecule type" value="Genomic_DNA"/>
</dbReference>
<evidence type="ECO:0000259" key="2">
    <source>
        <dbReference type="Pfam" id="PF03372"/>
    </source>
</evidence>
<keyword evidence="3" id="KW-0378">Hydrolase</keyword>
<proteinExistence type="predicted"/>
<dbReference type="Proteomes" id="UP000197587">
    <property type="component" value="Unassembled WGS sequence"/>
</dbReference>
<dbReference type="SUPFAM" id="SSF56219">
    <property type="entry name" value="DNase I-like"/>
    <property type="match status" value="1"/>
</dbReference>
<keyword evidence="1" id="KW-1133">Transmembrane helix</keyword>
<dbReference type="InterPro" id="IPR005135">
    <property type="entry name" value="Endo/exonuclease/phosphatase"/>
</dbReference>
<evidence type="ECO:0000313" key="3">
    <source>
        <dbReference type="EMBL" id="OWK98411.1"/>
    </source>
</evidence>
<feature type="transmembrane region" description="Helical" evidence="1">
    <location>
        <begin position="35"/>
        <end position="59"/>
    </location>
</feature>
<comment type="caution">
    <text evidence="3">The sequence shown here is derived from an EMBL/GenBank/DDBJ whole genome shotgun (WGS) entry which is preliminary data.</text>
</comment>
<accession>A0A246B9T4</accession>
<keyword evidence="4" id="KW-1185">Reference proteome</keyword>
<keyword evidence="3" id="KW-0255">Endonuclease</keyword>
<feature type="domain" description="Endonuclease/exonuclease/phosphatase" evidence="2">
    <location>
        <begin position="98"/>
        <end position="316"/>
    </location>
</feature>
<name>A0A246B9T4_9FLAO</name>
<gene>
    <name evidence="3" type="ORF">AP75_06105</name>
</gene>
<dbReference type="CDD" id="cd09084">
    <property type="entry name" value="EEP-2"/>
    <property type="match status" value="1"/>
</dbReference>
<dbReference type="AlphaFoldDB" id="A0A246B9T4"/>
<dbReference type="Pfam" id="PF03372">
    <property type="entry name" value="Exo_endo_phos"/>
    <property type="match status" value="1"/>
</dbReference>
<dbReference type="InterPro" id="IPR036691">
    <property type="entry name" value="Endo/exonu/phosph_ase_sf"/>
</dbReference>
<protein>
    <submittedName>
        <fullName evidence="3">AP endonuclease</fullName>
    </submittedName>
</protein>
<feature type="transmembrane region" description="Helical" evidence="1">
    <location>
        <begin position="6"/>
        <end position="28"/>
    </location>
</feature>
<feature type="transmembrane region" description="Helical" evidence="1">
    <location>
        <begin position="65"/>
        <end position="83"/>
    </location>
</feature>
<dbReference type="Gene3D" id="3.60.10.10">
    <property type="entry name" value="Endonuclease/exonuclease/phosphatase"/>
    <property type="match status" value="1"/>
</dbReference>
<organism evidence="3 4">
    <name type="scientific">Kaistella haifensis DSM 19056</name>
    <dbReference type="NCBI Taxonomy" id="1450526"/>
    <lineage>
        <taxon>Bacteria</taxon>
        <taxon>Pseudomonadati</taxon>
        <taxon>Bacteroidota</taxon>
        <taxon>Flavobacteriia</taxon>
        <taxon>Flavobacteriales</taxon>
        <taxon>Weeksellaceae</taxon>
        <taxon>Chryseobacterium group</taxon>
        <taxon>Kaistella</taxon>
    </lineage>
</organism>
<dbReference type="RefSeq" id="WP_031504201.1">
    <property type="nucleotide sequence ID" value="NZ_JASZ02000010.1"/>
</dbReference>
<reference evidence="3 4" key="1">
    <citation type="submission" date="2014-01" db="EMBL/GenBank/DDBJ databases">
        <authorList>
            <consortium name="Genome Consortium for Active Teaching"/>
            <person name="Sontag T.C."/>
            <person name="Newman J.D."/>
        </authorList>
    </citation>
    <scope>NUCLEOTIDE SEQUENCE [LARGE SCALE GENOMIC DNA]</scope>
    <source>
        <strain evidence="3 4">DSM 19056</strain>
    </source>
</reference>
<evidence type="ECO:0000313" key="4">
    <source>
        <dbReference type="Proteomes" id="UP000197587"/>
    </source>
</evidence>
<keyword evidence="3" id="KW-0540">Nuclease</keyword>
<sequence length="326" mass="37546">MKLFRLLFTFFHFGILVLLLGTILNAYVPPRVFPWVNLLSLLFPVLMIFNVVFCFFWIILWKKRAIFFLGLSLFLIVPTSRWINYREKKSIKPNLKMLTFNIKGGRVGGIGKVFNYLKNSGADVILLQEYGSQYHVSGYDYGVGNYEIVALNSKTKILEQGKIATNGNGNSFYADIEINGKRIRFINLYLSPFSFEKQKVKPSEDLEQNENKLRYVLGKLVPTFKNHQPEVQELQNAVSASPYPVILAGDFNAVPNSYEYYHLLKNLKDAFVDVGRGSATSFHDYKFPIRIDHVFCSESIQPVAYRVDRSEKLSDHFPVIAEFYID</sequence>
<keyword evidence="1" id="KW-0472">Membrane</keyword>
<keyword evidence="1" id="KW-0812">Transmembrane</keyword>